<dbReference type="Pfam" id="PF01850">
    <property type="entry name" value="PIN"/>
    <property type="match status" value="1"/>
</dbReference>
<evidence type="ECO:0000313" key="2">
    <source>
        <dbReference type="EMBL" id="OGM76893.1"/>
    </source>
</evidence>
<dbReference type="SUPFAM" id="SSF88723">
    <property type="entry name" value="PIN domain-like"/>
    <property type="match status" value="1"/>
</dbReference>
<gene>
    <name evidence="2" type="ORF">A2188_00215</name>
</gene>
<evidence type="ECO:0000313" key="3">
    <source>
        <dbReference type="Proteomes" id="UP000179241"/>
    </source>
</evidence>
<dbReference type="EMBL" id="MGHU01000041">
    <property type="protein sequence ID" value="OGM76893.1"/>
    <property type="molecule type" value="Genomic_DNA"/>
</dbReference>
<dbReference type="AlphaFoldDB" id="A0A1F8CKJ9"/>
<dbReference type="GO" id="GO:0004521">
    <property type="term" value="F:RNA endonuclease activity"/>
    <property type="evidence" value="ECO:0007669"/>
    <property type="project" value="InterPro"/>
</dbReference>
<dbReference type="InterPro" id="IPR002716">
    <property type="entry name" value="PIN_dom"/>
</dbReference>
<proteinExistence type="predicted"/>
<protein>
    <recommendedName>
        <fullName evidence="1">PIN domain-containing protein</fullName>
    </recommendedName>
</protein>
<dbReference type="InterPro" id="IPR039018">
    <property type="entry name" value="VapC20-like"/>
</dbReference>
<reference evidence="2 3" key="1">
    <citation type="journal article" date="2016" name="Nat. Commun.">
        <title>Thousands of microbial genomes shed light on interconnected biogeochemical processes in an aquifer system.</title>
        <authorList>
            <person name="Anantharaman K."/>
            <person name="Brown C.T."/>
            <person name="Hug L.A."/>
            <person name="Sharon I."/>
            <person name="Castelle C.J."/>
            <person name="Probst A.J."/>
            <person name="Thomas B.C."/>
            <person name="Singh A."/>
            <person name="Wilkins M.J."/>
            <person name="Karaoz U."/>
            <person name="Brodie E.L."/>
            <person name="Williams K.H."/>
            <person name="Hubbard S.S."/>
            <person name="Banfield J.F."/>
        </authorList>
    </citation>
    <scope>NUCLEOTIDE SEQUENCE [LARGE SCALE GENOMIC DNA]</scope>
</reference>
<comment type="caution">
    <text evidence="2">The sequence shown here is derived from an EMBL/GenBank/DDBJ whole genome shotgun (WGS) entry which is preliminary data.</text>
</comment>
<dbReference type="Gene3D" id="3.40.50.1010">
    <property type="entry name" value="5'-nuclease"/>
    <property type="match status" value="1"/>
</dbReference>
<dbReference type="GO" id="GO:0016075">
    <property type="term" value="P:rRNA catabolic process"/>
    <property type="evidence" value="ECO:0007669"/>
    <property type="project" value="TreeGrafter"/>
</dbReference>
<dbReference type="Proteomes" id="UP000179241">
    <property type="component" value="Unassembled WGS sequence"/>
</dbReference>
<sequence length="141" mass="16041">MANRTFVDSNYFISLYNTGDSNHKKADAFSSKIIKSGISEVISNYVFSEIVTVTSQKVSKTAGLLIGNRLRGQKGLTIIHIDQKLHDATWEIFKKVNSKNISFVDCSILAVMKENDIRHLVTFDDHFSAFKKLYRFKINAF</sequence>
<dbReference type="PANTHER" id="PTHR42188">
    <property type="entry name" value="23S RRNA-SPECIFIC ENDONUCLEASE VAPC20"/>
    <property type="match status" value="1"/>
</dbReference>
<dbReference type="PANTHER" id="PTHR42188:SF1">
    <property type="entry name" value="23S RRNA-SPECIFIC ENDONUCLEASE VAPC20"/>
    <property type="match status" value="1"/>
</dbReference>
<name>A0A1F8CKJ9_9BACT</name>
<accession>A0A1F8CKJ9</accession>
<evidence type="ECO:0000259" key="1">
    <source>
        <dbReference type="Pfam" id="PF01850"/>
    </source>
</evidence>
<feature type="domain" description="PIN" evidence="1">
    <location>
        <begin position="6"/>
        <end position="132"/>
    </location>
</feature>
<organism evidence="2 3">
    <name type="scientific">Candidatus Woesebacteria bacterium RIFOXYA1_FULL_43_9</name>
    <dbReference type="NCBI Taxonomy" id="1802534"/>
    <lineage>
        <taxon>Bacteria</taxon>
        <taxon>Candidatus Woeseibacteriota</taxon>
    </lineage>
</organism>
<dbReference type="InterPro" id="IPR029060">
    <property type="entry name" value="PIN-like_dom_sf"/>
</dbReference>